<feature type="transmembrane region" description="Helical" evidence="8">
    <location>
        <begin position="72"/>
        <end position="92"/>
    </location>
</feature>
<feature type="transmembrane region" description="Helical" evidence="8">
    <location>
        <begin position="259"/>
        <end position="281"/>
    </location>
</feature>
<evidence type="ECO:0000256" key="1">
    <source>
        <dbReference type="ARBA" id="ARBA00004651"/>
    </source>
</evidence>
<evidence type="ECO:0000313" key="11">
    <source>
        <dbReference type="Proteomes" id="UP000502004"/>
    </source>
</evidence>
<dbReference type="InterPro" id="IPR011701">
    <property type="entry name" value="MFS"/>
</dbReference>
<evidence type="ECO:0000256" key="5">
    <source>
        <dbReference type="ARBA" id="ARBA00022847"/>
    </source>
</evidence>
<evidence type="ECO:0000256" key="7">
    <source>
        <dbReference type="ARBA" id="ARBA00023136"/>
    </source>
</evidence>
<dbReference type="Gene3D" id="1.20.1250.20">
    <property type="entry name" value="MFS general substrate transporter like domains"/>
    <property type="match status" value="1"/>
</dbReference>
<evidence type="ECO:0000256" key="4">
    <source>
        <dbReference type="ARBA" id="ARBA00022692"/>
    </source>
</evidence>
<dbReference type="SUPFAM" id="SSF103473">
    <property type="entry name" value="MFS general substrate transporter"/>
    <property type="match status" value="1"/>
</dbReference>
<evidence type="ECO:0000313" key="10">
    <source>
        <dbReference type="EMBL" id="QIV96761.1"/>
    </source>
</evidence>
<dbReference type="RefSeq" id="WP_133940912.1">
    <property type="nucleotide sequence ID" value="NZ_CP038241.1"/>
</dbReference>
<proteinExistence type="predicted"/>
<feature type="transmembrane region" description="Helical" evidence="8">
    <location>
        <begin position="141"/>
        <end position="163"/>
    </location>
</feature>
<feature type="transmembrane region" description="Helical" evidence="8">
    <location>
        <begin position="215"/>
        <end position="239"/>
    </location>
</feature>
<dbReference type="GO" id="GO:0015293">
    <property type="term" value="F:symporter activity"/>
    <property type="evidence" value="ECO:0007669"/>
    <property type="project" value="UniProtKB-KW"/>
</dbReference>
<feature type="domain" description="Major facilitator superfamily (MFS) profile" evidence="9">
    <location>
        <begin position="2"/>
        <end position="404"/>
    </location>
</feature>
<keyword evidence="6 8" id="KW-1133">Transmembrane helix</keyword>
<keyword evidence="5" id="KW-0769">Symport</keyword>
<accession>A0AAE6YJH1</accession>
<dbReference type="Pfam" id="PF07690">
    <property type="entry name" value="MFS_1"/>
    <property type="match status" value="1"/>
</dbReference>
<feature type="transmembrane region" description="Helical" evidence="8">
    <location>
        <begin position="379"/>
        <end position="399"/>
    </location>
</feature>
<feature type="transmembrane region" description="Helical" evidence="8">
    <location>
        <begin position="175"/>
        <end position="194"/>
    </location>
</feature>
<dbReference type="PROSITE" id="PS50850">
    <property type="entry name" value="MFS"/>
    <property type="match status" value="1"/>
</dbReference>
<organism evidence="10 11">
    <name type="scientific">Allofrancisella inopinata</name>
    <dbReference type="NCBI Taxonomy" id="1085647"/>
    <lineage>
        <taxon>Bacteria</taxon>
        <taxon>Pseudomonadati</taxon>
        <taxon>Pseudomonadota</taxon>
        <taxon>Gammaproteobacteria</taxon>
        <taxon>Thiotrichales</taxon>
        <taxon>Francisellaceae</taxon>
        <taxon>Allofrancisella</taxon>
    </lineage>
</organism>
<evidence type="ECO:0000256" key="3">
    <source>
        <dbReference type="ARBA" id="ARBA00022475"/>
    </source>
</evidence>
<dbReference type="PANTHER" id="PTHR43528">
    <property type="entry name" value="ALPHA-KETOGLUTARATE PERMEASE"/>
    <property type="match status" value="1"/>
</dbReference>
<evidence type="ECO:0000259" key="9">
    <source>
        <dbReference type="PROSITE" id="PS50850"/>
    </source>
</evidence>
<comment type="subcellular location">
    <subcellularLocation>
        <location evidence="1">Cell membrane</location>
        <topology evidence="1">Multi-pass membrane protein</topology>
    </subcellularLocation>
</comment>
<feature type="transmembrane region" description="Helical" evidence="8">
    <location>
        <begin position="40"/>
        <end position="65"/>
    </location>
</feature>
<evidence type="ECO:0000256" key="6">
    <source>
        <dbReference type="ARBA" id="ARBA00022989"/>
    </source>
</evidence>
<dbReference type="InterPro" id="IPR005828">
    <property type="entry name" value="MFS_sugar_transport-like"/>
</dbReference>
<feature type="transmembrane region" description="Helical" evidence="8">
    <location>
        <begin position="12"/>
        <end position="34"/>
    </location>
</feature>
<evidence type="ECO:0000256" key="8">
    <source>
        <dbReference type="SAM" id="Phobius"/>
    </source>
</evidence>
<dbReference type="Pfam" id="PF00083">
    <property type="entry name" value="Sugar_tr"/>
    <property type="match status" value="1"/>
</dbReference>
<dbReference type="EMBL" id="CP038241">
    <property type="protein sequence ID" value="QIV96761.1"/>
    <property type="molecule type" value="Genomic_DNA"/>
</dbReference>
<dbReference type="Proteomes" id="UP000502004">
    <property type="component" value="Chromosome"/>
</dbReference>
<protein>
    <submittedName>
        <fullName evidence="10">MFS transporter</fullName>
    </submittedName>
</protein>
<dbReference type="GO" id="GO:0005886">
    <property type="term" value="C:plasma membrane"/>
    <property type="evidence" value="ECO:0007669"/>
    <property type="project" value="UniProtKB-SubCell"/>
</dbReference>
<sequence length="414" mass="44864">MKKLLVLLASSAEWYEFTVYSFCAGYIGAAFFPFNNSFTNFLFAFGAFAVGFLARPLGGIIFGYIGDKKSRISALAWAAFFMGVPTVGMALLPPYTMIGILAPLLLVVFRILQGIAIGGQYSGSVVILIEGETTALGKAKASANVIASAFGGILLAIVSFQVISYFIPDELMANGGWRILFAVAILLVILSFFIKHSGAKEEKSAPKTQVKLTLLFLEYKASILYMILLCFPGAVVAYFQITILPNIIKEVLGQTHTNVALLTTISLAVFIGSCALAARLTKFFATKAIITAGLVLMLILPLPMYALYKANSELLVFFFIVMGVIFGIFYGNIMVIFTDCFPKNVRYTGFALAYNIGFGVYGGLLPFVCFYLAGKFSDYAAVGVICLSAIVGLITLYTLEPEICKKVPQNKTKL</sequence>
<keyword evidence="3" id="KW-1003">Cell membrane</keyword>
<dbReference type="InterPro" id="IPR051084">
    <property type="entry name" value="H+-coupled_symporters"/>
</dbReference>
<feature type="transmembrane region" description="Helical" evidence="8">
    <location>
        <begin position="288"/>
        <end position="308"/>
    </location>
</feature>
<keyword evidence="11" id="KW-1185">Reference proteome</keyword>
<dbReference type="InterPro" id="IPR036259">
    <property type="entry name" value="MFS_trans_sf"/>
</dbReference>
<feature type="transmembrane region" description="Helical" evidence="8">
    <location>
        <begin position="349"/>
        <end position="373"/>
    </location>
</feature>
<reference evidence="10 11" key="1">
    <citation type="submission" date="2019-03" db="EMBL/GenBank/DDBJ databases">
        <title>Complete Genome Sequence of Allofrancisella inopinata Strain SYSU YG23 Isolated from Water-Cooling Systems in China.</title>
        <authorList>
            <person name="Ohrman C."/>
            <person name="Uneklint I."/>
            <person name="Sjodin A."/>
        </authorList>
    </citation>
    <scope>NUCLEOTIDE SEQUENCE [LARGE SCALE GENOMIC DNA]</scope>
    <source>
        <strain evidence="10 11">SYSU YG23</strain>
    </source>
</reference>
<dbReference type="AlphaFoldDB" id="A0AAE6YJH1"/>
<evidence type="ECO:0000256" key="2">
    <source>
        <dbReference type="ARBA" id="ARBA00022448"/>
    </source>
</evidence>
<keyword evidence="7 8" id="KW-0472">Membrane</keyword>
<keyword evidence="4 8" id="KW-0812">Transmembrane</keyword>
<dbReference type="PANTHER" id="PTHR43528:SF1">
    <property type="entry name" value="ALPHA-KETOGLUTARATE PERMEASE"/>
    <property type="match status" value="1"/>
</dbReference>
<dbReference type="KEGG" id="aii:E4K63_07935"/>
<keyword evidence="2" id="KW-0813">Transport</keyword>
<feature type="transmembrane region" description="Helical" evidence="8">
    <location>
        <begin position="104"/>
        <end position="129"/>
    </location>
</feature>
<feature type="transmembrane region" description="Helical" evidence="8">
    <location>
        <begin position="314"/>
        <end position="337"/>
    </location>
</feature>
<name>A0AAE6YJH1_9GAMM</name>
<dbReference type="InterPro" id="IPR020846">
    <property type="entry name" value="MFS_dom"/>
</dbReference>
<gene>
    <name evidence="10" type="ORF">E4K63_07935</name>
</gene>